<evidence type="ECO:0000313" key="1">
    <source>
        <dbReference type="EMBL" id="AXO24747.1"/>
    </source>
</evidence>
<gene>
    <name evidence="1" type="ORF">DFS55_20835</name>
</gene>
<proteinExistence type="predicted"/>
<reference evidence="1 2" key="1">
    <citation type="submission" date="2018-05" db="EMBL/GenBank/DDBJ databases">
        <title>Sequencing and annotation of Mycobacterium avium strain 109 (MAC109).</title>
        <authorList>
            <person name="Matern W.M."/>
            <person name="Bader J.S."/>
            <person name="Karakousis P.C."/>
        </authorList>
    </citation>
    <scope>NUCLEOTIDE SEQUENCE [LARGE SCALE GENOMIC DNA]</scope>
    <source>
        <strain evidence="1 2">MAC109</strain>
    </source>
</reference>
<evidence type="ECO:0000313" key="2">
    <source>
        <dbReference type="Proteomes" id="UP000259236"/>
    </source>
</evidence>
<accession>A0A2U2EAG6</accession>
<dbReference type="Proteomes" id="UP000259236">
    <property type="component" value="Chromosome"/>
</dbReference>
<dbReference type="EMBL" id="CP029332">
    <property type="protein sequence ID" value="AXO24747.1"/>
    <property type="molecule type" value="Genomic_DNA"/>
</dbReference>
<name>A0A2U2EAG6_MYCAV</name>
<organism evidence="1 2">
    <name type="scientific">Mycobacterium avium subsp. hominissuis</name>
    <dbReference type="NCBI Taxonomy" id="439334"/>
    <lineage>
        <taxon>Bacteria</taxon>
        <taxon>Bacillati</taxon>
        <taxon>Actinomycetota</taxon>
        <taxon>Actinomycetes</taxon>
        <taxon>Mycobacteriales</taxon>
        <taxon>Mycobacteriaceae</taxon>
        <taxon>Mycobacterium</taxon>
        <taxon>Mycobacterium avium complex (MAC)</taxon>
    </lineage>
</organism>
<protein>
    <submittedName>
        <fullName evidence="1">Uncharacterized protein</fullName>
    </submittedName>
</protein>
<sequence>MRWFVRRSRVVVAVAFIGMAVAATATPGVSSAECDRNMSWNRTTGECRVPPAPPDWYRPPPPYAPSFAGQDVPPPPPRPWWSPNEPMWSVRFHQWGTYIGGAWVPF</sequence>
<dbReference type="AlphaFoldDB" id="A0A2U2EAG6"/>